<feature type="transmembrane region" description="Helical" evidence="5">
    <location>
        <begin position="670"/>
        <end position="688"/>
    </location>
</feature>
<accession>A0A2H0VDZ7</accession>
<comment type="subcellular location">
    <subcellularLocation>
        <location evidence="1">Cell membrane</location>
        <topology evidence="1">Multi-pass membrane protein</topology>
    </subcellularLocation>
</comment>
<reference evidence="7" key="1">
    <citation type="submission" date="2017-09" db="EMBL/GenBank/DDBJ databases">
        <title>Depth-based differentiation of microbial function through sediment-hosted aquifers and enrichment of novel symbionts in the deep terrestrial subsurface.</title>
        <authorList>
            <person name="Probst A.J."/>
            <person name="Ladd B."/>
            <person name="Jarett J.K."/>
            <person name="Geller-Mcgrath D.E."/>
            <person name="Sieber C.M.K."/>
            <person name="Emerson J.B."/>
            <person name="Anantharaman K."/>
            <person name="Thomas B.C."/>
            <person name="Malmstrom R."/>
            <person name="Stieglmeier M."/>
            <person name="Klingl A."/>
            <person name="Woyke T."/>
            <person name="Ryan C.M."/>
            <person name="Banfield J.F."/>
        </authorList>
    </citation>
    <scope>NUCLEOTIDE SEQUENCE [LARGE SCALE GENOMIC DNA]</scope>
</reference>
<gene>
    <name evidence="6" type="ORF">COT92_00700</name>
</gene>
<name>A0A2H0VDZ7_9BACT</name>
<evidence type="ECO:0000256" key="4">
    <source>
        <dbReference type="ARBA" id="ARBA00023136"/>
    </source>
</evidence>
<evidence type="ECO:0000313" key="7">
    <source>
        <dbReference type="Proteomes" id="UP000230922"/>
    </source>
</evidence>
<dbReference type="InterPro" id="IPR045782">
    <property type="entry name" value="TrbL_3"/>
</dbReference>
<keyword evidence="3 5" id="KW-1133">Transmembrane helix</keyword>
<feature type="transmembrane region" description="Helical" evidence="5">
    <location>
        <begin position="572"/>
        <end position="593"/>
    </location>
</feature>
<feature type="transmembrane region" description="Helical" evidence="5">
    <location>
        <begin position="746"/>
        <end position="767"/>
    </location>
</feature>
<protein>
    <submittedName>
        <fullName evidence="6">Uncharacterized protein</fullName>
    </submittedName>
</protein>
<feature type="transmembrane region" description="Helical" evidence="5">
    <location>
        <begin position="540"/>
        <end position="560"/>
    </location>
</feature>
<dbReference type="Pfam" id="PF19590">
    <property type="entry name" value="TrbL_3"/>
    <property type="match status" value="1"/>
</dbReference>
<feature type="transmembrane region" description="Helical" evidence="5">
    <location>
        <begin position="700"/>
        <end position="725"/>
    </location>
</feature>
<feature type="transmembrane region" description="Helical" evidence="5">
    <location>
        <begin position="482"/>
        <end position="505"/>
    </location>
</feature>
<dbReference type="SUPFAM" id="SSF90123">
    <property type="entry name" value="ABC transporter transmembrane region"/>
    <property type="match status" value="1"/>
</dbReference>
<proteinExistence type="predicted"/>
<dbReference type="GO" id="GO:0005524">
    <property type="term" value="F:ATP binding"/>
    <property type="evidence" value="ECO:0007669"/>
    <property type="project" value="InterPro"/>
</dbReference>
<dbReference type="Proteomes" id="UP000230922">
    <property type="component" value="Unassembled WGS sequence"/>
</dbReference>
<evidence type="ECO:0000313" key="6">
    <source>
        <dbReference type="EMBL" id="PIR96510.1"/>
    </source>
</evidence>
<dbReference type="GO" id="GO:0005886">
    <property type="term" value="C:plasma membrane"/>
    <property type="evidence" value="ECO:0007669"/>
    <property type="project" value="UniProtKB-SubCell"/>
</dbReference>
<evidence type="ECO:0000256" key="2">
    <source>
        <dbReference type="ARBA" id="ARBA00022692"/>
    </source>
</evidence>
<evidence type="ECO:0000256" key="3">
    <source>
        <dbReference type="ARBA" id="ARBA00022989"/>
    </source>
</evidence>
<dbReference type="EMBL" id="PFAK01000010">
    <property type="protein sequence ID" value="PIR96510.1"/>
    <property type="molecule type" value="Genomic_DNA"/>
</dbReference>
<keyword evidence="4 5" id="KW-0472">Membrane</keyword>
<comment type="caution">
    <text evidence="6">The sequence shown here is derived from an EMBL/GenBank/DDBJ whole genome shotgun (WGS) entry which is preliminary data.</text>
</comment>
<organism evidence="6 7">
    <name type="scientific">Candidatus Doudnabacteria bacterium CG10_big_fil_rev_8_21_14_0_10_42_18</name>
    <dbReference type="NCBI Taxonomy" id="1974552"/>
    <lineage>
        <taxon>Bacteria</taxon>
        <taxon>Candidatus Doudnaibacteriota</taxon>
    </lineage>
</organism>
<evidence type="ECO:0000256" key="1">
    <source>
        <dbReference type="ARBA" id="ARBA00004651"/>
    </source>
</evidence>
<keyword evidence="2 5" id="KW-0812">Transmembrane</keyword>
<feature type="transmembrane region" description="Helical" evidence="5">
    <location>
        <begin position="643"/>
        <end position="663"/>
    </location>
</feature>
<evidence type="ECO:0000256" key="5">
    <source>
        <dbReference type="SAM" id="Phobius"/>
    </source>
</evidence>
<sequence>MLKKLKSKISIKRGLFFSVFTLSFVYSFVFYPIVYAATGDTEYGKWYTADEIVLRSEVEVAGSDGVFKKVPFVRVGNEKGKSSVKVKIKIFLEKPSQLVFAPDEYIGSADRDGVRAKNRLGAFLENIYGLVGLGSSYGAKDLVKCDWKDVRRFFRFWEDGQEIEFCVDNKGGGESNNDGMSQTIVAGQEIYNNTFTFTPSEFEKMTFKPGGTFVLQVWPQLRVNTGDTTLTEALVASSVVTASSIASAKAIGGISARALELAQKIKNKVIKPEEAVQELTKIISGLPTEEARVLAQESIDWATKLSPKQKITQEVLEAATASTIRKLTEKGLTLEKAAILARDQIAQIAAQAGSEGPKILTAAGNVIEAAAVKEGVGKAAAKTASVIAKKALVAVGTKWIPIAGWVWTGVDVAFYLDTFSKNSLTLYNTNAHNIYIQLYDLEAAAIEDKDLPPPAEIRGQLEQEQKSKIGSPSKPAGDGSGLIGFVNTIIGVLISFLSEIIYVVFFTLIAPLIQAVLSIHTYTDAFAAVIYPGWELVRNVSNIFFIVALIAIGLATLFRLQSYQFRHLLVQLIIAALLVNFSLVIGQAVLGIADTVQNQFLPSGGEGIRNISRHLMVENTRSIYDNFTAFSSRGYFADSIQPLFFLALATGSFMVFLAIAAFLVIRIVMLWILLMVSPIAYVAGIFPATEHYRKEWWTTFLKYAFFTPIMAFFLNVAAYIATTYSQTPVLQKVLSDPQIIGTDSSVASFVFKVSSNIVLLVFLIVALKVSESFGIYGASAISNIAKKGIFAPFQGGAFVGKAAGNWAKKQYDKKTLDMARGNWFYRQAFKALHPVAFVKAIREEGKEERELYKTGVESGATEVARKQYGWRRKTESPMFLFDEHKGKELFEKEEGEWSENEQQMIAVGIRLTKEAQEGDLRAQIKLKHWFKEAFRHKNLNEAMEGENGLAKNLFGHKLNYNSDNIRYFFQELTKKGVIDKNFTGEFLKKLSKDGYEISDFNGVELVYSDPETGHPHMIEMEYKGNGDALPVGWEDIKDASGSVIKKGYVTRRLELIKQADTEARAEAARLGVTEEGEIGVMIQNKLKELEDGKKDKDGKVIVEGEAQKDKLYANSMHAERSRLYMKVNMSKRTGSEKSRAFHDSVVNVGVVDGKVRVSDAGKEVLWMDANMMYAMARDNMPAKTRDKFMRFMSGVMEKGVGGLGQINSQLERMVEDKYREEGVVLTTAQKNKAVDEQRNLWLAAGYSILSSTPGATVMKNNFEEVTKAAQARIVGLSDVDVRKFVKGEIDLPRTLNDREMQAVADQATIDTRNLLVDEIMRYKK</sequence>
<dbReference type="InterPro" id="IPR036640">
    <property type="entry name" value="ABC1_TM_sf"/>
</dbReference>